<sequence length="100" mass="11667">MNLVLMIQLLRPSVNHGREQDFPSAAKCSKLHEENNDSSGLRGPEVIQRHRVLCTEMFIYQGSSTWLQLKFTKGWQSRVLASTKKLKIKQRVKERKEKNE</sequence>
<name>A0A091DW46_FUKDA</name>
<dbReference type="AlphaFoldDB" id="A0A091DW46"/>
<evidence type="ECO:0000313" key="1">
    <source>
        <dbReference type="EMBL" id="KFO34525.1"/>
    </source>
</evidence>
<organism evidence="1 2">
    <name type="scientific">Fukomys damarensis</name>
    <name type="common">Damaraland mole rat</name>
    <name type="synonym">Cryptomys damarensis</name>
    <dbReference type="NCBI Taxonomy" id="885580"/>
    <lineage>
        <taxon>Eukaryota</taxon>
        <taxon>Metazoa</taxon>
        <taxon>Chordata</taxon>
        <taxon>Craniata</taxon>
        <taxon>Vertebrata</taxon>
        <taxon>Euteleostomi</taxon>
        <taxon>Mammalia</taxon>
        <taxon>Eutheria</taxon>
        <taxon>Euarchontoglires</taxon>
        <taxon>Glires</taxon>
        <taxon>Rodentia</taxon>
        <taxon>Hystricomorpha</taxon>
        <taxon>Bathyergidae</taxon>
        <taxon>Fukomys</taxon>
    </lineage>
</organism>
<evidence type="ECO:0000313" key="2">
    <source>
        <dbReference type="Proteomes" id="UP000028990"/>
    </source>
</evidence>
<keyword evidence="2" id="KW-1185">Reference proteome</keyword>
<protein>
    <submittedName>
        <fullName evidence="1">Uncharacterized protein</fullName>
    </submittedName>
</protein>
<reference evidence="1 2" key="1">
    <citation type="submission" date="2013-11" db="EMBL/GenBank/DDBJ databases">
        <title>The Damaraland mole rat (Fukomys damarensis) genome and evolution of African mole rats.</title>
        <authorList>
            <person name="Gladyshev V.N."/>
            <person name="Fang X."/>
        </authorList>
    </citation>
    <scope>NUCLEOTIDE SEQUENCE [LARGE SCALE GENOMIC DNA]</scope>
    <source>
        <tissue evidence="1">Liver</tissue>
    </source>
</reference>
<proteinExistence type="predicted"/>
<gene>
    <name evidence="1" type="ORF">H920_04104</name>
</gene>
<dbReference type="Proteomes" id="UP000028990">
    <property type="component" value="Unassembled WGS sequence"/>
</dbReference>
<accession>A0A091DW46</accession>
<dbReference type="EMBL" id="KN121943">
    <property type="protein sequence ID" value="KFO34525.1"/>
    <property type="molecule type" value="Genomic_DNA"/>
</dbReference>